<feature type="compositionally biased region" description="Basic residues" evidence="1">
    <location>
        <begin position="67"/>
        <end position="86"/>
    </location>
</feature>
<name>A0A6J4HSB8_9ACTN</name>
<feature type="compositionally biased region" description="Low complexity" evidence="1">
    <location>
        <begin position="95"/>
        <end position="115"/>
    </location>
</feature>
<feature type="compositionally biased region" description="Basic and acidic residues" evidence="1">
    <location>
        <begin position="36"/>
        <end position="59"/>
    </location>
</feature>
<feature type="non-terminal residue" evidence="2">
    <location>
        <position position="1"/>
    </location>
</feature>
<keyword evidence="2" id="KW-0560">Oxidoreductase</keyword>
<accession>A0A6J4HSB8</accession>
<dbReference type="EMBL" id="CADCTN010000068">
    <property type="protein sequence ID" value="CAA9230659.1"/>
    <property type="molecule type" value="Genomic_DNA"/>
</dbReference>
<dbReference type="EC" id="1.2.1.88" evidence="2"/>
<feature type="region of interest" description="Disordered" evidence="1">
    <location>
        <begin position="377"/>
        <end position="541"/>
    </location>
</feature>
<proteinExistence type="predicted"/>
<feature type="region of interest" description="Disordered" evidence="1">
    <location>
        <begin position="288"/>
        <end position="316"/>
    </location>
</feature>
<organism evidence="2">
    <name type="scientific">uncultured Blastococcus sp</name>
    <dbReference type="NCBI Taxonomy" id="217144"/>
    <lineage>
        <taxon>Bacteria</taxon>
        <taxon>Bacillati</taxon>
        <taxon>Actinomycetota</taxon>
        <taxon>Actinomycetes</taxon>
        <taxon>Geodermatophilales</taxon>
        <taxon>Geodermatophilaceae</taxon>
        <taxon>Blastococcus</taxon>
        <taxon>environmental samples</taxon>
    </lineage>
</organism>
<feature type="region of interest" description="Disordered" evidence="1">
    <location>
        <begin position="218"/>
        <end position="261"/>
    </location>
</feature>
<evidence type="ECO:0000256" key="1">
    <source>
        <dbReference type="SAM" id="MobiDB-lite"/>
    </source>
</evidence>
<evidence type="ECO:0000313" key="2">
    <source>
        <dbReference type="EMBL" id="CAA9230659.1"/>
    </source>
</evidence>
<feature type="compositionally biased region" description="Basic and acidic residues" evidence="1">
    <location>
        <begin position="121"/>
        <end position="139"/>
    </location>
</feature>
<feature type="region of interest" description="Disordered" evidence="1">
    <location>
        <begin position="158"/>
        <end position="179"/>
    </location>
</feature>
<sequence>GRRHPCPGSPQRAGPHLRPRLARTGRAAVPPGGAVRRADRADQHDRRPAAHGVGREVRGRPAAPAQRRPRHLRAGHARRRPGRRPRGQGGGAGLAGAVLRRPRRGVPQGRGPAGRAVAPEAQRRHDAGAEQDRLPGRDRRGLRADRLLALQRALRPADHGRAAGVRARRLEPGRPPTARGLRLRDHAVQLHRHRRQPAHRPGAHGQHRRLEALADAAVRRPSHDAAAGGRGPAAGRDQPGHRRRHPGVGGGPGRPRPGRHPLHRVHAGVPAAVADGGGEHRLLPRLPAHRRRDRRQGLRRRARLGRRRRAADRARPRRLRVPGPEVLGGLPRLRPAQRLVPAQGRPGRDHRVAVDGRRHGLLELHGRGHRPQVVLQAVRRPGPGDARRRADRGRRRHGRRQRGLLRPADHHRGHRPRPRRLHDRVLRPRARGARLRRRGVRRGADPDGVGGALRAHRRRHRPGPGGDRARAAVPAQRRGQLLRQRQADRRRRRPAALRGRAGVGDQRQGRRPAEPAALDQHPLDQGDVRPGDRPHLPAHAV</sequence>
<protein>
    <submittedName>
        <fullName evidence="2">Delta-1-pyrroline-5-carboxylate dehydrogenase</fullName>
        <ecNumber evidence="2">1.2.1.88</ecNumber>
    </submittedName>
</protein>
<feature type="compositionally biased region" description="Basic and acidic residues" evidence="1">
    <location>
        <begin position="521"/>
        <end position="535"/>
    </location>
</feature>
<dbReference type="AlphaFoldDB" id="A0A6J4HSB8"/>
<reference evidence="2" key="1">
    <citation type="submission" date="2020-02" db="EMBL/GenBank/DDBJ databases">
        <authorList>
            <person name="Meier V. D."/>
        </authorList>
    </citation>
    <scope>NUCLEOTIDE SEQUENCE</scope>
    <source>
        <strain evidence="2">AVDCRST_MAG52</strain>
    </source>
</reference>
<dbReference type="GO" id="GO:0003842">
    <property type="term" value="F:L-glutamate gamma-semialdehyde dehydrogenase activity"/>
    <property type="evidence" value="ECO:0007669"/>
    <property type="project" value="UniProtKB-EC"/>
</dbReference>
<feature type="non-terminal residue" evidence="2">
    <location>
        <position position="541"/>
    </location>
</feature>
<gene>
    <name evidence="2" type="ORF">AVDCRST_MAG52-996</name>
</gene>
<feature type="region of interest" description="Disordered" evidence="1">
    <location>
        <begin position="1"/>
        <end position="139"/>
    </location>
</feature>
<feature type="compositionally biased region" description="Basic residues" evidence="1">
    <location>
        <begin position="389"/>
        <end position="441"/>
    </location>
</feature>
<feature type="compositionally biased region" description="Low complexity" evidence="1">
    <location>
        <begin position="471"/>
        <end position="484"/>
    </location>
</feature>